<feature type="transmembrane region" description="Helical" evidence="13">
    <location>
        <begin position="187"/>
        <end position="212"/>
    </location>
</feature>
<evidence type="ECO:0000313" key="17">
    <source>
        <dbReference type="Proteomes" id="UP001174909"/>
    </source>
</evidence>
<evidence type="ECO:0000256" key="9">
    <source>
        <dbReference type="ARBA" id="ARBA00023136"/>
    </source>
</evidence>
<evidence type="ECO:0000256" key="4">
    <source>
        <dbReference type="ARBA" id="ARBA00022692"/>
    </source>
</evidence>
<dbReference type="SUPFAM" id="SSF52833">
    <property type="entry name" value="Thioredoxin-like"/>
    <property type="match status" value="1"/>
</dbReference>
<keyword evidence="8 13" id="KW-1133">Transmembrane helix</keyword>
<evidence type="ECO:0000256" key="7">
    <source>
        <dbReference type="ARBA" id="ARBA00022982"/>
    </source>
</evidence>
<keyword evidence="3" id="KW-0597">Phosphoprotein</keyword>
<organism evidence="16 17">
    <name type="scientific">Geodia barretti</name>
    <name type="common">Barrett's horny sponge</name>
    <dbReference type="NCBI Taxonomy" id="519541"/>
    <lineage>
        <taxon>Eukaryota</taxon>
        <taxon>Metazoa</taxon>
        <taxon>Porifera</taxon>
        <taxon>Demospongiae</taxon>
        <taxon>Heteroscleromorpha</taxon>
        <taxon>Tetractinellida</taxon>
        <taxon>Astrophorina</taxon>
        <taxon>Geodiidae</taxon>
        <taxon>Geodia</taxon>
    </lineage>
</organism>
<evidence type="ECO:0000256" key="12">
    <source>
        <dbReference type="SAM" id="MobiDB-lite"/>
    </source>
</evidence>
<dbReference type="AlphaFoldDB" id="A0AA35SVH2"/>
<evidence type="ECO:0000256" key="11">
    <source>
        <dbReference type="ARBA" id="ARBA00023284"/>
    </source>
</evidence>
<dbReference type="PROSITE" id="PS51352">
    <property type="entry name" value="THIOREDOXIN_2"/>
    <property type="match status" value="1"/>
</dbReference>
<keyword evidence="11" id="KW-0676">Redox-active center</keyword>
<evidence type="ECO:0000256" key="3">
    <source>
        <dbReference type="ARBA" id="ARBA00022553"/>
    </source>
</evidence>
<evidence type="ECO:0000256" key="5">
    <source>
        <dbReference type="ARBA" id="ARBA00022729"/>
    </source>
</evidence>
<keyword evidence="9 13" id="KW-0472">Membrane</keyword>
<keyword evidence="17" id="KW-1185">Reference proteome</keyword>
<keyword evidence="6" id="KW-0256">Endoplasmic reticulum</keyword>
<dbReference type="PANTHER" id="PTHR46107:SF3">
    <property type="entry name" value="THIOREDOXIN DOMAIN-CONTAINING PROTEIN"/>
    <property type="match status" value="1"/>
</dbReference>
<dbReference type="Gene3D" id="3.40.30.10">
    <property type="entry name" value="Glutaredoxin"/>
    <property type="match status" value="1"/>
</dbReference>
<evidence type="ECO:0000256" key="13">
    <source>
        <dbReference type="SAM" id="Phobius"/>
    </source>
</evidence>
<keyword evidence="10" id="KW-1015">Disulfide bond</keyword>
<feature type="domain" description="Thioredoxin" evidence="15">
    <location>
        <begin position="30"/>
        <end position="142"/>
    </location>
</feature>
<evidence type="ECO:0000256" key="6">
    <source>
        <dbReference type="ARBA" id="ARBA00022824"/>
    </source>
</evidence>
<keyword evidence="5 14" id="KW-0732">Signal</keyword>
<dbReference type="GO" id="GO:0005789">
    <property type="term" value="C:endoplasmic reticulum membrane"/>
    <property type="evidence" value="ECO:0007669"/>
    <property type="project" value="UniProtKB-SubCell"/>
</dbReference>
<evidence type="ECO:0000256" key="1">
    <source>
        <dbReference type="ARBA" id="ARBA00004115"/>
    </source>
</evidence>
<dbReference type="PANTHER" id="PTHR46107">
    <property type="entry name" value="DUMPY: SHORTER THAN WILD-TYPE"/>
    <property type="match status" value="1"/>
</dbReference>
<dbReference type="PROSITE" id="PS51257">
    <property type="entry name" value="PROKAR_LIPOPROTEIN"/>
    <property type="match status" value="1"/>
</dbReference>
<evidence type="ECO:0000256" key="8">
    <source>
        <dbReference type="ARBA" id="ARBA00022989"/>
    </source>
</evidence>
<comment type="caution">
    <text evidence="16">The sequence shown here is derived from an EMBL/GenBank/DDBJ whole genome shotgun (WGS) entry which is preliminary data.</text>
</comment>
<evidence type="ECO:0000256" key="14">
    <source>
        <dbReference type="SAM" id="SignalP"/>
    </source>
</evidence>
<keyword evidence="7" id="KW-0249">Electron transport</keyword>
<dbReference type="InterPro" id="IPR013766">
    <property type="entry name" value="Thioredoxin_domain"/>
</dbReference>
<dbReference type="EMBL" id="CASHTH010002846">
    <property type="protein sequence ID" value="CAI8036093.1"/>
    <property type="molecule type" value="Genomic_DNA"/>
</dbReference>
<dbReference type="Proteomes" id="UP001174909">
    <property type="component" value="Unassembled WGS sequence"/>
</dbReference>
<feature type="region of interest" description="Disordered" evidence="12">
    <location>
        <begin position="226"/>
        <end position="298"/>
    </location>
</feature>
<feature type="chain" id="PRO_5041422663" evidence="14">
    <location>
        <begin position="34"/>
        <end position="298"/>
    </location>
</feature>
<proteinExistence type="predicted"/>
<comment type="subcellular location">
    <subcellularLocation>
        <location evidence="1">Endoplasmic reticulum membrane</location>
        <topology evidence="1">Single-pass type I membrane protein</topology>
    </subcellularLocation>
</comment>
<dbReference type="PROSITE" id="PS00194">
    <property type="entry name" value="THIOREDOXIN_1"/>
    <property type="match status" value="1"/>
</dbReference>
<dbReference type="InterPro" id="IPR017937">
    <property type="entry name" value="Thioredoxin_CS"/>
</dbReference>
<evidence type="ECO:0000256" key="2">
    <source>
        <dbReference type="ARBA" id="ARBA00022448"/>
    </source>
</evidence>
<keyword evidence="2" id="KW-0813">Transport</keyword>
<evidence type="ECO:0000313" key="16">
    <source>
        <dbReference type="EMBL" id="CAI8036093.1"/>
    </source>
</evidence>
<name>A0AA35SVH2_GEOBA</name>
<evidence type="ECO:0000259" key="15">
    <source>
        <dbReference type="PROSITE" id="PS51352"/>
    </source>
</evidence>
<feature type="signal peptide" evidence="14">
    <location>
        <begin position="1"/>
        <end position="33"/>
    </location>
</feature>
<dbReference type="InterPro" id="IPR036249">
    <property type="entry name" value="Thioredoxin-like_sf"/>
</dbReference>
<keyword evidence="4 13" id="KW-0812">Transmembrane</keyword>
<gene>
    <name evidence="16" type="ORF">GBAR_LOCUS20252</name>
</gene>
<protein>
    <submittedName>
        <fullName evidence="16">Thioredoxin-related transmembrane protein 1</fullName>
    </submittedName>
</protein>
<dbReference type="Pfam" id="PF00085">
    <property type="entry name" value="Thioredoxin"/>
    <property type="match status" value="1"/>
</dbReference>
<accession>A0AA35SVH2</accession>
<evidence type="ECO:0000256" key="10">
    <source>
        <dbReference type="ARBA" id="ARBA00023157"/>
    </source>
</evidence>
<dbReference type="InterPro" id="IPR052454">
    <property type="entry name" value="TMX_domain-containing"/>
</dbReference>
<reference evidence="16" key="1">
    <citation type="submission" date="2023-03" db="EMBL/GenBank/DDBJ databases">
        <authorList>
            <person name="Steffen K."/>
            <person name="Cardenas P."/>
        </authorList>
    </citation>
    <scope>NUCLEOTIDE SEQUENCE</scope>
</reference>
<dbReference type="GO" id="GO:0015036">
    <property type="term" value="F:disulfide oxidoreductase activity"/>
    <property type="evidence" value="ECO:0007669"/>
    <property type="project" value="TreeGrafter"/>
</dbReference>
<sequence length="298" mass="33164">MAARIVVPREAPSLSRLSLLVLCLALSCCLGRGEESAVRVITTENFDDVSQGDWMLEFYAPWCPACKQFAKTWESFAEWAAAEKNGLRVGKVDVTTESALSGQFMVTHLPSIFHIHEGEVRGYSKSRTLEDLQLYVGEEEWKKKPALPWWRSPTAKHMKALGVTYWISQKGKELQTMLEKEYELPTYTVYVIIAVATIVVGLLLGGITVCFIEICIRMCSRKEATKKLPRKQEGPKPSPPPEQVGGASESSEQTDEPGEVPVSSKTAAGVVAESPNADKEKKTRKRKRNKVCKESMIV</sequence>